<accession>A0A175YHH6</accession>
<evidence type="ECO:0000256" key="7">
    <source>
        <dbReference type="ARBA" id="ARBA00022737"/>
    </source>
</evidence>
<dbReference type="OMA" id="ATCIESE"/>
<dbReference type="InterPro" id="IPR055414">
    <property type="entry name" value="LRR_R13L4/SHOC2-like"/>
</dbReference>
<evidence type="ECO:0000256" key="11">
    <source>
        <dbReference type="ARBA" id="ARBA00023180"/>
    </source>
</evidence>
<dbReference type="FunFam" id="3.80.10.10:FF:000213">
    <property type="entry name" value="Tyrosine-sulfated glycopeptide receptor 1"/>
    <property type="match status" value="1"/>
</dbReference>
<dbReference type="Pfam" id="PF23598">
    <property type="entry name" value="LRR_14"/>
    <property type="match status" value="1"/>
</dbReference>
<dbReference type="InterPro" id="IPR001611">
    <property type="entry name" value="Leu-rich_rpt"/>
</dbReference>
<feature type="transmembrane region" description="Helical" evidence="12">
    <location>
        <begin position="719"/>
        <end position="743"/>
    </location>
</feature>
<keyword evidence="6" id="KW-0732">Signal</keyword>
<dbReference type="SMART" id="SM00369">
    <property type="entry name" value="LRR_TYP"/>
    <property type="match status" value="9"/>
</dbReference>
<evidence type="ECO:0000256" key="12">
    <source>
        <dbReference type="SAM" id="Phobius"/>
    </source>
</evidence>
<evidence type="ECO:0000256" key="3">
    <source>
        <dbReference type="ARBA" id="ARBA00022475"/>
    </source>
</evidence>
<keyword evidence="4" id="KW-0433">Leucine-rich repeat</keyword>
<dbReference type="OrthoDB" id="1060944at2759"/>
<dbReference type="KEGG" id="dcr:108200943"/>
<dbReference type="Pfam" id="PF08263">
    <property type="entry name" value="LRRNT_2"/>
    <property type="match status" value="1"/>
</dbReference>
<name>A0A175YHH6_DAUCS</name>
<evidence type="ECO:0000256" key="9">
    <source>
        <dbReference type="ARBA" id="ARBA00023136"/>
    </source>
</evidence>
<reference evidence="15" key="1">
    <citation type="journal article" date="2016" name="Nat. Genet.">
        <title>A high-quality carrot genome assembly provides new insights into carotenoid accumulation and asterid genome evolution.</title>
        <authorList>
            <person name="Iorizzo M."/>
            <person name="Ellison S."/>
            <person name="Senalik D."/>
            <person name="Zeng P."/>
            <person name="Satapoomin P."/>
            <person name="Huang J."/>
            <person name="Bowman M."/>
            <person name="Iovene M."/>
            <person name="Sanseverino W."/>
            <person name="Cavagnaro P."/>
            <person name="Yildiz M."/>
            <person name="Macko-Podgorni A."/>
            <person name="Moranska E."/>
            <person name="Grzebelus E."/>
            <person name="Grzebelus D."/>
            <person name="Ashrafi H."/>
            <person name="Zheng Z."/>
            <person name="Cheng S."/>
            <person name="Spooner D."/>
            <person name="Van Deynze A."/>
            <person name="Simon P."/>
        </authorList>
    </citation>
    <scope>NUCLEOTIDE SEQUENCE [LARGE SCALE GENOMIC DNA]</scope>
    <source>
        <tissue evidence="15">Leaf</tissue>
    </source>
</reference>
<comment type="subcellular location">
    <subcellularLocation>
        <location evidence="1">Cell membrane</location>
        <topology evidence="1">Single-pass type I membrane protein</topology>
    </subcellularLocation>
</comment>
<protein>
    <submittedName>
        <fullName evidence="15">Uncharacterized protein</fullName>
    </submittedName>
</protein>
<dbReference type="InterPro" id="IPR032675">
    <property type="entry name" value="LRR_dom_sf"/>
</dbReference>
<evidence type="ECO:0000256" key="1">
    <source>
        <dbReference type="ARBA" id="ARBA00004251"/>
    </source>
</evidence>
<evidence type="ECO:0000256" key="2">
    <source>
        <dbReference type="ARBA" id="ARBA00009592"/>
    </source>
</evidence>
<dbReference type="InterPro" id="IPR003591">
    <property type="entry name" value="Leu-rich_rpt_typical-subtyp"/>
</dbReference>
<evidence type="ECO:0000259" key="14">
    <source>
        <dbReference type="Pfam" id="PF23598"/>
    </source>
</evidence>
<dbReference type="FunFam" id="3.80.10.10:FF:000041">
    <property type="entry name" value="LRR receptor-like serine/threonine-protein kinase ERECTA"/>
    <property type="match status" value="1"/>
</dbReference>
<dbReference type="AlphaFoldDB" id="A0A175YHH6"/>
<proteinExistence type="inferred from homology"/>
<evidence type="ECO:0000259" key="13">
    <source>
        <dbReference type="Pfam" id="PF08263"/>
    </source>
</evidence>
<dbReference type="Pfam" id="PF13855">
    <property type="entry name" value="LRR_8"/>
    <property type="match status" value="1"/>
</dbReference>
<comment type="similarity">
    <text evidence="2">Belongs to the RLP family.</text>
</comment>
<dbReference type="GO" id="GO:0005886">
    <property type="term" value="C:plasma membrane"/>
    <property type="evidence" value="ECO:0007669"/>
    <property type="project" value="UniProtKB-SubCell"/>
</dbReference>
<dbReference type="FunFam" id="3.80.10.10:FF:000275">
    <property type="entry name" value="Leucine-rich repeat receptor-like protein kinase"/>
    <property type="match status" value="1"/>
</dbReference>
<keyword evidence="5 12" id="KW-0812">Transmembrane</keyword>
<dbReference type="GO" id="GO:0006952">
    <property type="term" value="P:defense response"/>
    <property type="evidence" value="ECO:0007669"/>
    <property type="project" value="UniProtKB-ARBA"/>
</dbReference>
<feature type="domain" description="Leucine-rich repeat-containing N-terminal plant-type" evidence="13">
    <location>
        <begin position="38"/>
        <end position="75"/>
    </location>
</feature>
<keyword evidence="11" id="KW-0325">Glycoprotein</keyword>
<dbReference type="InterPro" id="IPR013210">
    <property type="entry name" value="LRR_N_plant-typ"/>
</dbReference>
<evidence type="ECO:0000256" key="5">
    <source>
        <dbReference type="ARBA" id="ARBA00022692"/>
    </source>
</evidence>
<keyword evidence="3" id="KW-1003">Cell membrane</keyword>
<evidence type="ECO:0000256" key="6">
    <source>
        <dbReference type="ARBA" id="ARBA00022729"/>
    </source>
</evidence>
<comment type="caution">
    <text evidence="15">The sequence shown here is derived from an EMBL/GenBank/DDBJ whole genome shotgun (WGS) entry which is preliminary data.</text>
</comment>
<organism evidence="15">
    <name type="scientific">Daucus carota subsp. sativus</name>
    <name type="common">Carrot</name>
    <dbReference type="NCBI Taxonomy" id="79200"/>
    <lineage>
        <taxon>Eukaryota</taxon>
        <taxon>Viridiplantae</taxon>
        <taxon>Streptophyta</taxon>
        <taxon>Embryophyta</taxon>
        <taxon>Tracheophyta</taxon>
        <taxon>Spermatophyta</taxon>
        <taxon>Magnoliopsida</taxon>
        <taxon>eudicotyledons</taxon>
        <taxon>Gunneridae</taxon>
        <taxon>Pentapetalae</taxon>
        <taxon>asterids</taxon>
        <taxon>campanulids</taxon>
        <taxon>Apiales</taxon>
        <taxon>Apiaceae</taxon>
        <taxon>Apioideae</taxon>
        <taxon>Scandiceae</taxon>
        <taxon>Daucinae</taxon>
        <taxon>Daucus</taxon>
        <taxon>Daucus sect. Daucus</taxon>
    </lineage>
</organism>
<dbReference type="Pfam" id="PF00560">
    <property type="entry name" value="LRR_1"/>
    <property type="match status" value="8"/>
</dbReference>
<evidence type="ECO:0000256" key="8">
    <source>
        <dbReference type="ARBA" id="ARBA00022989"/>
    </source>
</evidence>
<dbReference type="Gramene" id="KZM82710">
    <property type="protein sequence ID" value="KZM82710"/>
    <property type="gene ID" value="DCAR_030279"/>
</dbReference>
<keyword evidence="10" id="KW-0675">Receptor</keyword>
<keyword evidence="7" id="KW-0677">Repeat</keyword>
<feature type="domain" description="Disease resistance R13L4/SHOC-2-like LRR" evidence="14">
    <location>
        <begin position="191"/>
        <end position="344"/>
    </location>
</feature>
<sequence length="774" mass="85503">MKLNTKTYEFITCLCVLTYSKFGCGSITGGRSNLSCIENEKQALLLIKKSFIDDWKLLSSWVGDDCCSWYGIECDNLTGQVTKLYHGASGLKGSISASIGNLTALTVVDLNYNFLEGIIPESIGSLKSLTILDLSVNNLQGFIPQSIGSLTSLTILDLSQNKIGGLIPESIGALTSVTELHMSSNNLRGPIPQSIRNLTSLSLFHLSFNEFNSSIPPEIGNLKELRFLSLSTNKFSGLLTEAVCNLSKLEVLSVVENQLSGSIPVCIGELSKLVSLGLSLNSWEGFVSERHFAELAMLTELKLSSKSGLVMNVSDKWVPPFQLEDIWMDSLKLGPKFPRWLCTQRNIKELVMTNTSISDKLLALPNSVMYLDLSNNHLFGKFPAYLCNFVSNLGESLKEIHLPDNNLSGELPQCLGNLTFLEVLDVMNNNLSGNIPPLGSLGLLRNLNLHNNKFQGRLPLSFENLTGLVGLDVGKNSLSDVLPSWKSNFTSRLRYLILRSNNFFGTIPTELCHHVSIQILNFAGNHITGNIPHCLGNLTSIITSNNYSDDHYPYTDIYDPIMDDAKGSELAYTSTLGLLFSIDLSNNNITGGIPEELMDLRGLLSLNLAGNRLSGRIPDRIGQLDKLEFLDLSRNELSGLIPQNLSNLNFLSRLNLSYNDFSGRIPTGNQLQTLNDPSIYVGNSQLCGGPILKPCPSDTDSHDFQDNDEADSYSDDEHMWFYAGIGPCLLVGFLGFCACLHFIKSWRYSYFHYVEQVFDRIVVAVALLQRKLHD</sequence>
<evidence type="ECO:0000256" key="4">
    <source>
        <dbReference type="ARBA" id="ARBA00022614"/>
    </source>
</evidence>
<dbReference type="Gene3D" id="3.80.10.10">
    <property type="entry name" value="Ribonuclease Inhibitor"/>
    <property type="match status" value="3"/>
</dbReference>
<gene>
    <name evidence="15" type="ORF">DCAR_030279</name>
</gene>
<dbReference type="EMBL" id="LNRQ01000009">
    <property type="protein sequence ID" value="KZM82710.1"/>
    <property type="molecule type" value="Genomic_DNA"/>
</dbReference>
<keyword evidence="8 12" id="KW-1133">Transmembrane helix</keyword>
<dbReference type="PANTHER" id="PTHR48063:SF112">
    <property type="entry name" value="RECEPTOR LIKE PROTEIN 30-LIKE"/>
    <property type="match status" value="1"/>
</dbReference>
<dbReference type="GO" id="GO:0051707">
    <property type="term" value="P:response to other organism"/>
    <property type="evidence" value="ECO:0007669"/>
    <property type="project" value="UniProtKB-ARBA"/>
</dbReference>
<dbReference type="SUPFAM" id="SSF52058">
    <property type="entry name" value="L domain-like"/>
    <property type="match status" value="2"/>
</dbReference>
<dbReference type="PANTHER" id="PTHR48063">
    <property type="entry name" value="LRR RECEPTOR-LIKE KINASE"/>
    <property type="match status" value="1"/>
</dbReference>
<dbReference type="PRINTS" id="PR00019">
    <property type="entry name" value="LEURICHRPT"/>
</dbReference>
<keyword evidence="9 12" id="KW-0472">Membrane</keyword>
<evidence type="ECO:0000313" key="15">
    <source>
        <dbReference type="EMBL" id="KZM82710.1"/>
    </source>
</evidence>
<evidence type="ECO:0000256" key="10">
    <source>
        <dbReference type="ARBA" id="ARBA00023170"/>
    </source>
</evidence>
<dbReference type="InterPro" id="IPR046956">
    <property type="entry name" value="RLP23-like"/>
</dbReference>
<dbReference type="SMART" id="SM00365">
    <property type="entry name" value="LRR_SD22"/>
    <property type="match status" value="4"/>
</dbReference>